<feature type="domain" description="Tyrosinase copper-binding" evidence="3">
    <location>
        <begin position="799"/>
        <end position="810"/>
    </location>
</feature>
<dbReference type="EMBL" id="LKEB01000007">
    <property type="protein sequence ID" value="ROW16040.1"/>
    <property type="molecule type" value="Genomic_DNA"/>
</dbReference>
<dbReference type="OrthoDB" id="429813at2759"/>
<dbReference type="InterPro" id="IPR042099">
    <property type="entry name" value="ANL_N_sf"/>
</dbReference>
<dbReference type="Gene3D" id="3.30.300.30">
    <property type="match status" value="1"/>
</dbReference>
<evidence type="ECO:0000256" key="2">
    <source>
        <dbReference type="ARBA" id="ARBA00022553"/>
    </source>
</evidence>
<accession>A0A423XJ27</accession>
<dbReference type="Pfam" id="PF00501">
    <property type="entry name" value="AMP-binding"/>
    <property type="match status" value="1"/>
</dbReference>
<dbReference type="PROSITE" id="PS00455">
    <property type="entry name" value="AMP_BINDING"/>
    <property type="match status" value="1"/>
</dbReference>
<dbReference type="PRINTS" id="PR00092">
    <property type="entry name" value="TYROSINASE"/>
</dbReference>
<sequence length="877" mass="97191">MGHPKPPVDYCKKLLPVAIDEIASRDPGRPWVMLPHDDWDLAQGFEDVSFAALANAINKVAHAIEAAFGRSSTFEAFAYLGVPDVRYHIVQMAAIKTGRKVLLSSPLNSTNVQVSIMKKTGCVGIFSALGVLVDDILKALPVKHALIAELDDLLDLGERVPHYPFNKSWEEGKFDPYLILHSSGTTGDPKPVEYTHLFYGNAWTFVFLPDVHGREHFVDLLYPGEGTRFLLASAPFHAMAATCALPMSVFGGGILSPGYRHRALATSDIGDFLNHATVTKAAMTPWMMEDLARKPDAQRYIESLECVLFGGAILSKFASNIWAKYAHIQNGWGCTEAMASGLLKADREDHAYVYFDTVNTGIEFRKSEAELFDAGCQLPVYEIVLTMSEETAPWASWHVRQGITPENTKPPYAEFHPGDLFTPHPDPEKASYVFRFVGRTDDTFTLSSASNIHPGPIETAIGAHPKAGGVMIVGNQRRQALALIEVAEGIEPSGDTADEIWETVIQDANANMPAYATITRTHVALVPPASLIRTPIGKVIRKKTEAKFADLIESVYQEYGDKWQGQRYGRLSTILATTSISVELSYIHGIQCLMRLPSQNSPQVVPAATNRWLDFTATHVNLTLSIHYSGLLLPWHRHFLYLLEEALKRDCGYPEYLGIPYWNYALYPNLTESPIFDGSYTSLGSNGSSTDLCIEKGPFSNTTITFGPYGPVTPDIVQPLGWEQPRPHCMQRNLNDYTLQLFNNESSIEALLNSPDITTVLRWLNSKALLFGFTERGLHGGGHFSIGGTNADFFASSQDPTFYLHHCMLDRLWSMWQDTHPDLRYTYNGTSTIFNPVGVTPEVDNSTIMTFGTVGDPITVGETAETRLGKPYCYVYL</sequence>
<dbReference type="InterPro" id="IPR008922">
    <property type="entry name" value="Di-copper_centre_dom_sf"/>
</dbReference>
<gene>
    <name evidence="4" type="ORF">VPNG_02645</name>
</gene>
<protein>
    <recommendedName>
        <fullName evidence="3">Tyrosinase copper-binding domain-containing protein</fullName>
    </recommendedName>
</protein>
<dbReference type="PANTHER" id="PTHR43439:SF2">
    <property type="entry name" value="ENZYME, PUTATIVE (JCVI)-RELATED"/>
    <property type="match status" value="1"/>
</dbReference>
<evidence type="ECO:0000313" key="4">
    <source>
        <dbReference type="EMBL" id="ROW16040.1"/>
    </source>
</evidence>
<dbReference type="PROSITE" id="PS00498">
    <property type="entry name" value="TYROSINASE_2"/>
    <property type="match status" value="1"/>
</dbReference>
<keyword evidence="2" id="KW-0597">Phosphoprotein</keyword>
<evidence type="ECO:0000313" key="5">
    <source>
        <dbReference type="Proteomes" id="UP000285146"/>
    </source>
</evidence>
<evidence type="ECO:0000259" key="3">
    <source>
        <dbReference type="PROSITE" id="PS00498"/>
    </source>
</evidence>
<organism evidence="4 5">
    <name type="scientific">Cytospora leucostoma</name>
    <dbReference type="NCBI Taxonomy" id="1230097"/>
    <lineage>
        <taxon>Eukaryota</taxon>
        <taxon>Fungi</taxon>
        <taxon>Dikarya</taxon>
        <taxon>Ascomycota</taxon>
        <taxon>Pezizomycotina</taxon>
        <taxon>Sordariomycetes</taxon>
        <taxon>Sordariomycetidae</taxon>
        <taxon>Diaporthales</taxon>
        <taxon>Cytosporaceae</taxon>
        <taxon>Cytospora</taxon>
    </lineage>
</organism>
<dbReference type="SUPFAM" id="SSF48056">
    <property type="entry name" value="Di-copper centre-containing domain"/>
    <property type="match status" value="1"/>
</dbReference>
<dbReference type="Gene3D" id="3.40.50.12780">
    <property type="entry name" value="N-terminal domain of ligase-like"/>
    <property type="match status" value="1"/>
</dbReference>
<dbReference type="Pfam" id="PF23562">
    <property type="entry name" value="AMP-binding_C_3"/>
    <property type="match status" value="1"/>
</dbReference>
<reference evidence="4 5" key="1">
    <citation type="submission" date="2015-09" db="EMBL/GenBank/DDBJ databases">
        <title>Host preference determinants of Valsa canker pathogens revealed by comparative genomics.</title>
        <authorList>
            <person name="Yin Z."/>
            <person name="Huang L."/>
        </authorList>
    </citation>
    <scope>NUCLEOTIDE SEQUENCE [LARGE SCALE GENOMIC DNA]</scope>
    <source>
        <strain evidence="4 5">SXYLt</strain>
    </source>
</reference>
<name>A0A423XJ27_9PEZI</name>
<dbReference type="InterPro" id="IPR002227">
    <property type="entry name" value="Tyrosinase_Cu-bd"/>
</dbReference>
<dbReference type="Gene3D" id="1.10.1280.10">
    <property type="entry name" value="Di-copper center containing domain from catechol oxidase"/>
    <property type="match status" value="1"/>
</dbReference>
<dbReference type="InParanoid" id="A0A423XJ27"/>
<dbReference type="Proteomes" id="UP000285146">
    <property type="component" value="Unassembled WGS sequence"/>
</dbReference>
<dbReference type="STRING" id="1230097.A0A423XJ27"/>
<evidence type="ECO:0000256" key="1">
    <source>
        <dbReference type="ARBA" id="ARBA00022450"/>
    </source>
</evidence>
<dbReference type="InterPro" id="IPR051414">
    <property type="entry name" value="Adenylate-forming_Reductase"/>
</dbReference>
<keyword evidence="1" id="KW-0596">Phosphopantetheine</keyword>
<dbReference type="GO" id="GO:0016491">
    <property type="term" value="F:oxidoreductase activity"/>
    <property type="evidence" value="ECO:0007669"/>
    <property type="project" value="InterPro"/>
</dbReference>
<keyword evidence="5" id="KW-1185">Reference proteome</keyword>
<dbReference type="SUPFAM" id="SSF56801">
    <property type="entry name" value="Acetyl-CoA synthetase-like"/>
    <property type="match status" value="1"/>
</dbReference>
<dbReference type="InterPro" id="IPR000873">
    <property type="entry name" value="AMP-dep_synth/lig_dom"/>
</dbReference>
<dbReference type="AlphaFoldDB" id="A0A423XJ27"/>
<dbReference type="InterPro" id="IPR020845">
    <property type="entry name" value="AMP-binding_CS"/>
</dbReference>
<dbReference type="InterPro" id="IPR045851">
    <property type="entry name" value="AMP-bd_C_sf"/>
</dbReference>
<dbReference type="PANTHER" id="PTHR43439">
    <property type="entry name" value="PHENYLACETATE-COENZYME A LIGASE"/>
    <property type="match status" value="1"/>
</dbReference>
<dbReference type="Pfam" id="PF00264">
    <property type="entry name" value="Tyrosinase"/>
    <property type="match status" value="1"/>
</dbReference>
<proteinExistence type="predicted"/>
<comment type="caution">
    <text evidence="4">The sequence shown here is derived from an EMBL/GenBank/DDBJ whole genome shotgun (WGS) entry which is preliminary data.</text>
</comment>